<feature type="transmembrane region" description="Helical" evidence="7">
    <location>
        <begin position="186"/>
        <end position="207"/>
    </location>
</feature>
<keyword evidence="4 7" id="KW-0812">Transmembrane</keyword>
<feature type="transmembrane region" description="Helical" evidence="7">
    <location>
        <begin position="357"/>
        <end position="375"/>
    </location>
</feature>
<evidence type="ECO:0000313" key="10">
    <source>
        <dbReference type="Proteomes" id="UP000823847"/>
    </source>
</evidence>
<feature type="transmembrane region" description="Helical" evidence="7">
    <location>
        <begin position="161"/>
        <end position="179"/>
    </location>
</feature>
<organism evidence="9 10">
    <name type="scientific">Candidatus Parabacteroides intestinigallinarum</name>
    <dbReference type="NCBI Taxonomy" id="2838722"/>
    <lineage>
        <taxon>Bacteria</taxon>
        <taxon>Pseudomonadati</taxon>
        <taxon>Bacteroidota</taxon>
        <taxon>Bacteroidia</taxon>
        <taxon>Bacteroidales</taxon>
        <taxon>Tannerellaceae</taxon>
        <taxon>Parabacteroides</taxon>
    </lineage>
</organism>
<dbReference type="PANTHER" id="PTHR30252:SF4">
    <property type="entry name" value="CARBON STARVATION"/>
    <property type="match status" value="1"/>
</dbReference>
<evidence type="ECO:0000256" key="7">
    <source>
        <dbReference type="SAM" id="Phobius"/>
    </source>
</evidence>
<evidence type="ECO:0000256" key="1">
    <source>
        <dbReference type="ARBA" id="ARBA00004651"/>
    </source>
</evidence>
<dbReference type="GO" id="GO:0005886">
    <property type="term" value="C:plasma membrane"/>
    <property type="evidence" value="ECO:0007669"/>
    <property type="project" value="UniProtKB-SubCell"/>
</dbReference>
<keyword evidence="3" id="KW-1003">Cell membrane</keyword>
<feature type="transmembrane region" description="Helical" evidence="7">
    <location>
        <begin position="387"/>
        <end position="406"/>
    </location>
</feature>
<dbReference type="GO" id="GO:0009267">
    <property type="term" value="P:cellular response to starvation"/>
    <property type="evidence" value="ECO:0007669"/>
    <property type="project" value="InterPro"/>
</dbReference>
<evidence type="ECO:0000256" key="6">
    <source>
        <dbReference type="ARBA" id="ARBA00023136"/>
    </source>
</evidence>
<feature type="transmembrane region" description="Helical" evidence="7">
    <location>
        <begin position="413"/>
        <end position="434"/>
    </location>
</feature>
<feature type="transmembrane region" description="Helical" evidence="7">
    <location>
        <begin position="440"/>
        <end position="464"/>
    </location>
</feature>
<evidence type="ECO:0000259" key="8">
    <source>
        <dbReference type="Pfam" id="PF02554"/>
    </source>
</evidence>
<comment type="similarity">
    <text evidence="2">Belongs to the peptide transporter carbon starvation (CstA) (TC 2.A.114) family.</text>
</comment>
<feature type="domain" description="CstA N-terminal" evidence="8">
    <location>
        <begin position="316"/>
        <end position="428"/>
    </location>
</feature>
<feature type="transmembrane region" description="Helical" evidence="7">
    <location>
        <begin position="227"/>
        <end position="245"/>
    </location>
</feature>
<reference evidence="9" key="1">
    <citation type="journal article" date="2021" name="PeerJ">
        <title>Extensive microbial diversity within the chicken gut microbiome revealed by metagenomics and culture.</title>
        <authorList>
            <person name="Gilroy R."/>
            <person name="Ravi A."/>
            <person name="Getino M."/>
            <person name="Pursley I."/>
            <person name="Horton D.L."/>
            <person name="Alikhan N.F."/>
            <person name="Baker D."/>
            <person name="Gharbi K."/>
            <person name="Hall N."/>
            <person name="Watson M."/>
            <person name="Adriaenssens E.M."/>
            <person name="Foster-Nyarko E."/>
            <person name="Jarju S."/>
            <person name="Secka A."/>
            <person name="Antonio M."/>
            <person name="Oren A."/>
            <person name="Chaudhuri R.R."/>
            <person name="La Ragione R."/>
            <person name="Hildebrand F."/>
            <person name="Pallen M.J."/>
        </authorList>
    </citation>
    <scope>NUCLEOTIDE SEQUENCE</scope>
    <source>
        <strain evidence="9">ChiHecec2B26-12326</strain>
    </source>
</reference>
<dbReference type="PANTHER" id="PTHR30252">
    <property type="entry name" value="INNER MEMBRANE PEPTIDE TRANSPORTER"/>
    <property type="match status" value="1"/>
</dbReference>
<gene>
    <name evidence="9" type="ORF">H9848_00520</name>
</gene>
<comment type="caution">
    <text evidence="9">The sequence shown here is derived from an EMBL/GenBank/DDBJ whole genome shotgun (WGS) entry which is preliminary data.</text>
</comment>
<evidence type="ECO:0000256" key="4">
    <source>
        <dbReference type="ARBA" id="ARBA00022692"/>
    </source>
</evidence>
<evidence type="ECO:0000313" key="9">
    <source>
        <dbReference type="EMBL" id="HIX85087.1"/>
    </source>
</evidence>
<evidence type="ECO:0000256" key="5">
    <source>
        <dbReference type="ARBA" id="ARBA00022989"/>
    </source>
</evidence>
<dbReference type="Pfam" id="PF02554">
    <property type="entry name" value="CstA"/>
    <property type="match status" value="3"/>
</dbReference>
<accession>A0A9D1XNY0</accession>
<sequence>MITFTCCFLALIVGYFVYGKFVERVFGIDPARVTPAFTKQDGVDYIPMPTWKIFMIQFLNIAGLGPIFGAIMGAKFGTASFLWIVLGSIFAGATHDFIAGMLSLRHDGESLPELVGRYLGNNFKQFMRAFTVVLMVLVGVVFVAGPAGLLASLTPDYLDTTFWVIVVFLYYILATLLPIDKIIGKIYPLFAIALLFMAVGIFVMLYVNHPPLPEFTDGLRNTHPDALPIFPIMFVSIACGAISGFHATQSPLMARCMKNEKYARPVFYGAMITEGIVALIWAAAATYFFHVNGMEENNAAVVVDSITKEWLGPVGGVLAVLGVIAAPITSGDTAFRSARLIVADFLRMEQKSIAKRLLICVPMFLISIAILLYSLKDKDGFDMIWRYFAWSNQTLAVFTLWALSVFLARARKLYWITLIPALFMTAVCSTYIFIAPEGLGLSVALSQGLGILVTIIVWAIFLVWKYKYKSSQSVG</sequence>
<proteinExistence type="inferred from homology"/>
<dbReference type="Proteomes" id="UP000823847">
    <property type="component" value="Unassembled WGS sequence"/>
</dbReference>
<protein>
    <submittedName>
        <fullName evidence="9">Carbon starvation protein A</fullName>
    </submittedName>
</protein>
<feature type="domain" description="CstA N-terminal" evidence="8">
    <location>
        <begin position="5"/>
        <end position="143"/>
    </location>
</feature>
<feature type="transmembrane region" description="Helical" evidence="7">
    <location>
        <begin position="125"/>
        <end position="149"/>
    </location>
</feature>
<comment type="subcellular location">
    <subcellularLocation>
        <location evidence="1">Cell membrane</location>
        <topology evidence="1">Multi-pass membrane protein</topology>
    </subcellularLocation>
</comment>
<dbReference type="AlphaFoldDB" id="A0A9D1XNY0"/>
<dbReference type="InterPro" id="IPR051605">
    <property type="entry name" value="CstA"/>
</dbReference>
<name>A0A9D1XNY0_9BACT</name>
<feature type="transmembrane region" description="Helical" evidence="7">
    <location>
        <begin position="266"/>
        <end position="290"/>
    </location>
</feature>
<dbReference type="InterPro" id="IPR003706">
    <property type="entry name" value="CstA_N"/>
</dbReference>
<reference evidence="9" key="2">
    <citation type="submission" date="2021-04" db="EMBL/GenBank/DDBJ databases">
        <authorList>
            <person name="Gilroy R."/>
        </authorList>
    </citation>
    <scope>NUCLEOTIDE SEQUENCE</scope>
    <source>
        <strain evidence="9">ChiHecec2B26-12326</strain>
    </source>
</reference>
<keyword evidence="6 7" id="KW-0472">Membrane</keyword>
<evidence type="ECO:0000256" key="2">
    <source>
        <dbReference type="ARBA" id="ARBA00007755"/>
    </source>
</evidence>
<keyword evidence="5 7" id="KW-1133">Transmembrane helix</keyword>
<dbReference type="EMBL" id="DXEN01000004">
    <property type="protein sequence ID" value="HIX85087.1"/>
    <property type="molecule type" value="Genomic_DNA"/>
</dbReference>
<feature type="transmembrane region" description="Helical" evidence="7">
    <location>
        <begin position="310"/>
        <end position="329"/>
    </location>
</feature>
<evidence type="ECO:0000256" key="3">
    <source>
        <dbReference type="ARBA" id="ARBA00022475"/>
    </source>
</evidence>
<feature type="domain" description="CstA N-terminal" evidence="8">
    <location>
        <begin position="158"/>
        <end position="300"/>
    </location>
</feature>